<proteinExistence type="predicted"/>
<organism evidence="1 2">
    <name type="scientific">Circular ssDNA virus sp</name>
    <dbReference type="NCBI Taxonomy" id="2805939"/>
    <lineage>
        <taxon>Viruses</taxon>
    </lineage>
</organism>
<keyword evidence="2" id="KW-1185">Reference proteome</keyword>
<evidence type="ECO:0000313" key="1">
    <source>
        <dbReference type="EMBL" id="AWU66060.1"/>
    </source>
</evidence>
<sequence>MPARYGRYYRRRRRSTRKFKRRPVRRYRRTYRRRSYRRRGTVSSVIKLQGHADWHVYDIQSKTHYPFSFSPLQVQGFSEYQAVYSHFKILKVVMTISRQVIEWDLDKYAVVPSRTFAAVQAPFNNVTNAPLAYNPGQPIEALGQTRWFKERLVNSTQQNIRVGFYPYTMVGTLGPATIGSAGIYQRVWEGKRWMPFSWAWEDLNMRDDPRRGTTFWGPFVIFSTVAENNWSNVKVDFSMYVKFKGQK</sequence>
<accession>A0ABM6WNH4</accession>
<dbReference type="RefSeq" id="YP_010799335.1">
    <property type="nucleotide sequence ID" value="NC_076626.1"/>
</dbReference>
<name>A0ABM6WNH4_9VIRU</name>
<evidence type="ECO:0008006" key="3">
    <source>
        <dbReference type="Google" id="ProtNLM"/>
    </source>
</evidence>
<dbReference type="Proteomes" id="UP000830974">
    <property type="component" value="Segment"/>
</dbReference>
<reference evidence="1 2" key="1">
    <citation type="submission" date="2017-11" db="EMBL/GenBank/DDBJ databases">
        <title>Uncontacted Amerindians fecal virome includes widely dispersed human pathogens.</title>
        <authorList>
            <person name="Siqueira J.D."/>
            <person name="Dominguez-Bello M.G."/>
            <person name="Deng X."/>
            <person name="Delwart E."/>
        </authorList>
    </citation>
    <scope>NUCLEOTIDE SEQUENCE [LARGE SCALE GENOMIC DNA]</scope>
</reference>
<protein>
    <recommendedName>
        <fullName evidence="3">Capsid protein</fullName>
    </recommendedName>
</protein>
<dbReference type="GeneID" id="80537697"/>
<evidence type="ECO:0000313" key="2">
    <source>
        <dbReference type="Proteomes" id="UP000830974"/>
    </source>
</evidence>
<dbReference type="EMBL" id="MG571900">
    <property type="protein sequence ID" value="AWU66060.1"/>
    <property type="molecule type" value="Genomic_DNA"/>
</dbReference>